<evidence type="ECO:0000313" key="3">
    <source>
        <dbReference type="Proteomes" id="UP000054018"/>
    </source>
</evidence>
<evidence type="ECO:0000313" key="2">
    <source>
        <dbReference type="EMBL" id="KIK17302.1"/>
    </source>
</evidence>
<feature type="region of interest" description="Disordered" evidence="1">
    <location>
        <begin position="54"/>
        <end position="73"/>
    </location>
</feature>
<dbReference type="EMBL" id="KN833833">
    <property type="protein sequence ID" value="KIK17302.1"/>
    <property type="molecule type" value="Genomic_DNA"/>
</dbReference>
<dbReference type="HOGENOM" id="CLU_2705763_0_0_1"/>
<dbReference type="Proteomes" id="UP000054018">
    <property type="component" value="Unassembled WGS sequence"/>
</dbReference>
<proteinExistence type="predicted"/>
<dbReference type="AlphaFoldDB" id="A0A0C9Z4B4"/>
<organism evidence="2 3">
    <name type="scientific">Pisolithus microcarpus 441</name>
    <dbReference type="NCBI Taxonomy" id="765257"/>
    <lineage>
        <taxon>Eukaryota</taxon>
        <taxon>Fungi</taxon>
        <taxon>Dikarya</taxon>
        <taxon>Basidiomycota</taxon>
        <taxon>Agaricomycotina</taxon>
        <taxon>Agaricomycetes</taxon>
        <taxon>Agaricomycetidae</taxon>
        <taxon>Boletales</taxon>
        <taxon>Sclerodermatineae</taxon>
        <taxon>Pisolithaceae</taxon>
        <taxon>Pisolithus</taxon>
    </lineage>
</organism>
<accession>A0A0C9Z4B4</accession>
<gene>
    <name evidence="2" type="ORF">PISMIDRAFT_685431</name>
</gene>
<reference evidence="3" key="2">
    <citation type="submission" date="2015-01" db="EMBL/GenBank/DDBJ databases">
        <title>Evolutionary Origins and Diversification of the Mycorrhizal Mutualists.</title>
        <authorList>
            <consortium name="DOE Joint Genome Institute"/>
            <consortium name="Mycorrhizal Genomics Consortium"/>
            <person name="Kohler A."/>
            <person name="Kuo A."/>
            <person name="Nagy L.G."/>
            <person name="Floudas D."/>
            <person name="Copeland A."/>
            <person name="Barry K.W."/>
            <person name="Cichocki N."/>
            <person name="Veneault-Fourrey C."/>
            <person name="LaButti K."/>
            <person name="Lindquist E.A."/>
            <person name="Lipzen A."/>
            <person name="Lundell T."/>
            <person name="Morin E."/>
            <person name="Murat C."/>
            <person name="Riley R."/>
            <person name="Ohm R."/>
            <person name="Sun H."/>
            <person name="Tunlid A."/>
            <person name="Henrissat B."/>
            <person name="Grigoriev I.V."/>
            <person name="Hibbett D.S."/>
            <person name="Martin F."/>
        </authorList>
    </citation>
    <scope>NUCLEOTIDE SEQUENCE [LARGE SCALE GENOMIC DNA]</scope>
    <source>
        <strain evidence="3">441</strain>
    </source>
</reference>
<name>A0A0C9Z4B4_9AGAM</name>
<evidence type="ECO:0000256" key="1">
    <source>
        <dbReference type="SAM" id="MobiDB-lite"/>
    </source>
</evidence>
<keyword evidence="3" id="KW-1185">Reference proteome</keyword>
<sequence length="73" mass="8423">MDRKEQGQRVVSITFFDVPQTCRRMAPTGQIRNNERVAHNVLTLAFVPVPSWEMTGKNRSRDAQQRRGQIPVD</sequence>
<protein>
    <submittedName>
        <fullName evidence="2">Uncharacterized protein</fullName>
    </submittedName>
</protein>
<reference evidence="2 3" key="1">
    <citation type="submission" date="2014-04" db="EMBL/GenBank/DDBJ databases">
        <authorList>
            <consortium name="DOE Joint Genome Institute"/>
            <person name="Kuo A."/>
            <person name="Kohler A."/>
            <person name="Costa M.D."/>
            <person name="Nagy L.G."/>
            <person name="Floudas D."/>
            <person name="Copeland A."/>
            <person name="Barry K.W."/>
            <person name="Cichocki N."/>
            <person name="Veneault-Fourrey C."/>
            <person name="LaButti K."/>
            <person name="Lindquist E.A."/>
            <person name="Lipzen A."/>
            <person name="Lundell T."/>
            <person name="Morin E."/>
            <person name="Murat C."/>
            <person name="Sun H."/>
            <person name="Tunlid A."/>
            <person name="Henrissat B."/>
            <person name="Grigoriev I.V."/>
            <person name="Hibbett D.S."/>
            <person name="Martin F."/>
            <person name="Nordberg H.P."/>
            <person name="Cantor M.N."/>
            <person name="Hua S.X."/>
        </authorList>
    </citation>
    <scope>NUCLEOTIDE SEQUENCE [LARGE SCALE GENOMIC DNA]</scope>
    <source>
        <strain evidence="2 3">441</strain>
    </source>
</reference>